<feature type="domain" description="RNA polymerase sigma factor 54 DNA-binding" evidence="9">
    <location>
        <begin position="303"/>
        <end position="460"/>
    </location>
</feature>
<evidence type="ECO:0000259" key="9">
    <source>
        <dbReference type="Pfam" id="PF04552"/>
    </source>
</evidence>
<dbReference type="Gene3D" id="1.10.10.1330">
    <property type="entry name" value="RNA polymerase sigma-54 factor, core-binding domain"/>
    <property type="match status" value="1"/>
</dbReference>
<organism evidence="11 12">
    <name type="scientific">Tissierella creatinophila DSM 6911</name>
    <dbReference type="NCBI Taxonomy" id="1123403"/>
    <lineage>
        <taxon>Bacteria</taxon>
        <taxon>Bacillati</taxon>
        <taxon>Bacillota</taxon>
        <taxon>Tissierellia</taxon>
        <taxon>Tissierellales</taxon>
        <taxon>Tissierellaceae</taxon>
        <taxon>Tissierella</taxon>
    </lineage>
</organism>
<dbReference type="Pfam" id="PF00309">
    <property type="entry name" value="Sigma54_AID"/>
    <property type="match status" value="1"/>
</dbReference>
<evidence type="ECO:0000256" key="6">
    <source>
        <dbReference type="ARBA" id="ARBA00023082"/>
    </source>
</evidence>
<dbReference type="PIRSF" id="PIRSF000774">
    <property type="entry name" value="RpoN"/>
    <property type="match status" value="1"/>
</dbReference>
<evidence type="ECO:0000259" key="10">
    <source>
        <dbReference type="Pfam" id="PF04963"/>
    </source>
</evidence>
<reference evidence="11 12" key="1">
    <citation type="submission" date="2016-02" db="EMBL/GenBank/DDBJ databases">
        <title>Genome sequence of Tissierella creatinophila DSM 6911.</title>
        <authorList>
            <person name="Poehlein A."/>
            <person name="Daniel R."/>
        </authorList>
    </citation>
    <scope>NUCLEOTIDE SEQUENCE [LARGE SCALE GENOMIC DNA]</scope>
    <source>
        <strain evidence="11 12">DSM 6911</strain>
    </source>
</reference>
<dbReference type="AlphaFoldDB" id="A0A1U7M942"/>
<dbReference type="GO" id="GO:0001216">
    <property type="term" value="F:DNA-binding transcription activator activity"/>
    <property type="evidence" value="ECO:0007669"/>
    <property type="project" value="InterPro"/>
</dbReference>
<keyword evidence="4" id="KW-0548">Nucleotidyltransferase</keyword>
<evidence type="ECO:0000256" key="2">
    <source>
        <dbReference type="ARBA" id="ARBA00022478"/>
    </source>
</evidence>
<dbReference type="Pfam" id="PF04963">
    <property type="entry name" value="Sigma54_CBD"/>
    <property type="match status" value="1"/>
</dbReference>
<keyword evidence="3" id="KW-0808">Transferase</keyword>
<keyword evidence="12" id="KW-1185">Reference proteome</keyword>
<evidence type="ECO:0000256" key="1">
    <source>
        <dbReference type="ARBA" id="ARBA00008798"/>
    </source>
</evidence>
<accession>A0A1U7M942</accession>
<evidence type="ECO:0000256" key="8">
    <source>
        <dbReference type="ARBA" id="ARBA00023163"/>
    </source>
</evidence>
<dbReference type="PROSITE" id="PS00717">
    <property type="entry name" value="SIGMA54_1"/>
    <property type="match status" value="1"/>
</dbReference>
<dbReference type="InterPro" id="IPR007046">
    <property type="entry name" value="RNA_pol_sigma_54_core-bd"/>
</dbReference>
<keyword evidence="2" id="KW-0240">DNA-directed RNA polymerase</keyword>
<dbReference type="NCBIfam" id="TIGR02395">
    <property type="entry name" value="rpoN_sigma"/>
    <property type="match status" value="1"/>
</dbReference>
<keyword evidence="7" id="KW-0238">DNA-binding</keyword>
<feature type="domain" description="RNA polymerase sigma factor 54 core-binding" evidence="10">
    <location>
        <begin position="100"/>
        <end position="289"/>
    </location>
</feature>
<dbReference type="InterPro" id="IPR007634">
    <property type="entry name" value="RNA_pol_sigma_54_DNA-bd"/>
</dbReference>
<protein>
    <submittedName>
        <fullName evidence="11">RNA polymerase sigma-54 factor</fullName>
    </submittedName>
</protein>
<proteinExistence type="inferred from homology"/>
<dbReference type="PROSITE" id="PS50044">
    <property type="entry name" value="SIGMA54_3"/>
    <property type="match status" value="1"/>
</dbReference>
<dbReference type="PANTHER" id="PTHR32248:SF4">
    <property type="entry name" value="RNA POLYMERASE SIGMA-54 FACTOR"/>
    <property type="match status" value="1"/>
</dbReference>
<keyword evidence="6" id="KW-0731">Sigma factor</keyword>
<sequence length="462" mass="53166">MKLGYNLNLKQTQKLSMTPQLQQAIKLLQFNSFELNEYIKEQIQENPLLEIESNREEIKSKDLEIEKEREIEIDWKEYIEKYDDISYKPQIDKNKEEIKYENFVTYTPSLKEALLEQLGVLHVDEEIRFISGYIIENLDENGYLKINLSEISSLLNMNIEIIEKALKTVQTLEPTGVGASDLKECLLLQIQERGVNGLIEKIIKNHLEDLGLNKVVKISKELKVDINRVQEAIDYIKTLEPKPGRGFNNKNLESTKYITPEASIELIDGEYKVVLTESAGPRLNISSFYKELIAKSSDERATAFMTEKLNSATWMIKSIEQRRNTIKKVVESILKYQKKFFTDGEKALKPLTLKMIAEDIEMHESTISRTTNGKYVQTPRGIFELKYFFTTAVVTSDGDISSTSIKSLIGDLIEGENLKKPYSDQKIADILKAKGKTISRRTVAKYRDEMGIPSSTMRKRFD</sequence>
<gene>
    <name evidence="11" type="primary">rpoN</name>
    <name evidence="11" type="ORF">TICRE_01670</name>
</gene>
<dbReference type="GO" id="GO:0016779">
    <property type="term" value="F:nucleotidyltransferase activity"/>
    <property type="evidence" value="ECO:0007669"/>
    <property type="project" value="UniProtKB-KW"/>
</dbReference>
<comment type="caution">
    <text evidence="11">The sequence shown here is derived from an EMBL/GenBank/DDBJ whole genome shotgun (WGS) entry which is preliminary data.</text>
</comment>
<dbReference type="GO" id="GO:0000428">
    <property type="term" value="C:DNA-directed RNA polymerase complex"/>
    <property type="evidence" value="ECO:0007669"/>
    <property type="project" value="UniProtKB-KW"/>
</dbReference>
<dbReference type="GO" id="GO:0006352">
    <property type="term" value="P:DNA-templated transcription initiation"/>
    <property type="evidence" value="ECO:0007669"/>
    <property type="project" value="InterPro"/>
</dbReference>
<dbReference type="InterPro" id="IPR038709">
    <property type="entry name" value="RpoN_core-bd_sf"/>
</dbReference>
<dbReference type="InterPro" id="IPR000394">
    <property type="entry name" value="RNA_pol_sigma_54"/>
</dbReference>
<dbReference type="EMBL" id="LTDM01000002">
    <property type="protein sequence ID" value="OLS03843.1"/>
    <property type="molecule type" value="Genomic_DNA"/>
</dbReference>
<dbReference type="PANTHER" id="PTHR32248">
    <property type="entry name" value="RNA POLYMERASE SIGMA-54 FACTOR"/>
    <property type="match status" value="1"/>
</dbReference>
<dbReference type="GO" id="GO:0003677">
    <property type="term" value="F:DNA binding"/>
    <property type="evidence" value="ECO:0007669"/>
    <property type="project" value="UniProtKB-KW"/>
</dbReference>
<evidence type="ECO:0000313" key="11">
    <source>
        <dbReference type="EMBL" id="OLS03843.1"/>
    </source>
</evidence>
<keyword evidence="5" id="KW-0805">Transcription regulation</keyword>
<evidence type="ECO:0000256" key="7">
    <source>
        <dbReference type="ARBA" id="ARBA00023125"/>
    </source>
</evidence>
<evidence type="ECO:0000256" key="5">
    <source>
        <dbReference type="ARBA" id="ARBA00023015"/>
    </source>
</evidence>
<keyword evidence="8" id="KW-0804">Transcription</keyword>
<dbReference type="Proteomes" id="UP000186112">
    <property type="component" value="Unassembled WGS sequence"/>
</dbReference>
<dbReference type="Gene3D" id="1.10.10.60">
    <property type="entry name" value="Homeodomain-like"/>
    <property type="match status" value="1"/>
</dbReference>
<name>A0A1U7M942_TISCR</name>
<comment type="similarity">
    <text evidence="1">Belongs to the sigma-54 factor family.</text>
</comment>
<dbReference type="PRINTS" id="PR00045">
    <property type="entry name" value="SIGMA54FCT"/>
</dbReference>
<dbReference type="GO" id="GO:0016987">
    <property type="term" value="F:sigma factor activity"/>
    <property type="evidence" value="ECO:0007669"/>
    <property type="project" value="UniProtKB-KW"/>
</dbReference>
<dbReference type="OrthoDB" id="9814402at2"/>
<evidence type="ECO:0000256" key="4">
    <source>
        <dbReference type="ARBA" id="ARBA00022695"/>
    </source>
</evidence>
<evidence type="ECO:0000256" key="3">
    <source>
        <dbReference type="ARBA" id="ARBA00022679"/>
    </source>
</evidence>
<dbReference type="PROSITE" id="PS00718">
    <property type="entry name" value="SIGMA54_2"/>
    <property type="match status" value="1"/>
</dbReference>
<evidence type="ECO:0000313" key="12">
    <source>
        <dbReference type="Proteomes" id="UP000186112"/>
    </source>
</evidence>
<dbReference type="Pfam" id="PF04552">
    <property type="entry name" value="Sigma54_DBD"/>
    <property type="match status" value="1"/>
</dbReference>